<organism evidence="1 2">
    <name type="scientific">Oleiagrimonas citrea</name>
    <dbReference type="NCBI Taxonomy" id="1665687"/>
    <lineage>
        <taxon>Bacteria</taxon>
        <taxon>Pseudomonadati</taxon>
        <taxon>Pseudomonadota</taxon>
        <taxon>Gammaproteobacteria</taxon>
        <taxon>Lysobacterales</taxon>
        <taxon>Rhodanobacteraceae</taxon>
        <taxon>Oleiagrimonas</taxon>
    </lineage>
</organism>
<protein>
    <submittedName>
        <fullName evidence="1">Uncharacterized protein</fullName>
    </submittedName>
</protein>
<dbReference type="AlphaFoldDB" id="A0A846ZP61"/>
<name>A0A846ZP61_9GAMM</name>
<evidence type="ECO:0000313" key="1">
    <source>
        <dbReference type="EMBL" id="NKZ39447.1"/>
    </source>
</evidence>
<reference evidence="1 2" key="1">
    <citation type="journal article" date="2017" name="Int. J. Syst. Evol. Microbiol.">
        <title>Oleiagrimonas citrea sp. nov., a marine bacterium isolated from tidal flat sediment and emended description of the genus Oleiagrimonas Fang et al. 2015 and Oleiagrimonas soli.</title>
        <authorList>
            <person name="Yang S.H."/>
            <person name="Seo H.S."/>
            <person name="Seong C.N."/>
            <person name="Kwon K.K."/>
        </authorList>
    </citation>
    <scope>NUCLEOTIDE SEQUENCE [LARGE SCALE GENOMIC DNA]</scope>
    <source>
        <strain evidence="1 2">MEBiC09124</strain>
    </source>
</reference>
<accession>A0A846ZP61</accession>
<keyword evidence="2" id="KW-1185">Reference proteome</keyword>
<comment type="caution">
    <text evidence="1">The sequence shown here is derived from an EMBL/GenBank/DDBJ whole genome shotgun (WGS) entry which is preliminary data.</text>
</comment>
<gene>
    <name evidence="1" type="ORF">HF690_10860</name>
</gene>
<dbReference type="EMBL" id="JAAZQD010000004">
    <property type="protein sequence ID" value="NKZ39447.1"/>
    <property type="molecule type" value="Genomic_DNA"/>
</dbReference>
<proteinExistence type="predicted"/>
<evidence type="ECO:0000313" key="2">
    <source>
        <dbReference type="Proteomes" id="UP000541636"/>
    </source>
</evidence>
<dbReference type="RefSeq" id="WP_168609447.1">
    <property type="nucleotide sequence ID" value="NZ_JAAZQD010000004.1"/>
</dbReference>
<sequence>MHVAVMAFHVPQRDHGAVELDHQFLAGLDVVAVRRDAANLQRAACGLRSTGEYHEKRQGRADQRFASMAFHAQSPLNESLMHAGLLTMWNFDYPPFTRQAESGDVRYPDIEHCGAVFRLATA</sequence>
<dbReference type="Proteomes" id="UP000541636">
    <property type="component" value="Unassembled WGS sequence"/>
</dbReference>